<comment type="caution">
    <text evidence="6">The sequence shown here is derived from an EMBL/GenBank/DDBJ whole genome shotgun (WGS) entry which is preliminary data.</text>
</comment>
<evidence type="ECO:0000259" key="5">
    <source>
        <dbReference type="Pfam" id="PF00593"/>
    </source>
</evidence>
<name>A0ABC8V412_9AQUA</name>
<dbReference type="AlphaFoldDB" id="A0ABC8V412"/>
<feature type="region of interest" description="Disordered" evidence="4">
    <location>
        <begin position="230"/>
        <end position="271"/>
    </location>
</feature>
<dbReference type="EMBL" id="CAUOFW020010288">
    <property type="protein sequence ID" value="CAK9188101.1"/>
    <property type="molecule type" value="Genomic_DNA"/>
</dbReference>
<dbReference type="Gene3D" id="2.40.170.20">
    <property type="entry name" value="TonB-dependent receptor, beta-barrel domain"/>
    <property type="match status" value="1"/>
</dbReference>
<protein>
    <recommendedName>
        <fullName evidence="5">TonB-dependent receptor-like beta-barrel domain-containing protein</fullName>
    </recommendedName>
</protein>
<dbReference type="Proteomes" id="UP001642360">
    <property type="component" value="Unassembled WGS sequence"/>
</dbReference>
<evidence type="ECO:0000256" key="4">
    <source>
        <dbReference type="SAM" id="MobiDB-lite"/>
    </source>
</evidence>
<feature type="domain" description="TonB-dependent receptor-like beta-barrel" evidence="5">
    <location>
        <begin position="89"/>
        <end position="233"/>
    </location>
</feature>
<feature type="compositionally biased region" description="Low complexity" evidence="4">
    <location>
        <begin position="230"/>
        <end position="243"/>
    </location>
</feature>
<evidence type="ECO:0000256" key="1">
    <source>
        <dbReference type="ARBA" id="ARBA00004442"/>
    </source>
</evidence>
<keyword evidence="2" id="KW-0472">Membrane</keyword>
<evidence type="ECO:0000256" key="2">
    <source>
        <dbReference type="ARBA" id="ARBA00023136"/>
    </source>
</evidence>
<reference evidence="6 7" key="1">
    <citation type="submission" date="2024-02" db="EMBL/GenBank/DDBJ databases">
        <authorList>
            <person name="Vignale AGUSTIN F."/>
            <person name="Sosa J E."/>
            <person name="Modenutti C."/>
        </authorList>
    </citation>
    <scope>NUCLEOTIDE SEQUENCE [LARGE SCALE GENOMIC DNA]</scope>
</reference>
<keyword evidence="3" id="KW-0998">Cell outer membrane</keyword>
<gene>
    <name evidence="6" type="ORF">ILEXP_LOCUS58731</name>
</gene>
<evidence type="ECO:0000313" key="7">
    <source>
        <dbReference type="Proteomes" id="UP001642360"/>
    </source>
</evidence>
<evidence type="ECO:0000256" key="3">
    <source>
        <dbReference type="ARBA" id="ARBA00023237"/>
    </source>
</evidence>
<feature type="region of interest" description="Disordered" evidence="4">
    <location>
        <begin position="42"/>
        <end position="62"/>
    </location>
</feature>
<dbReference type="Pfam" id="PF00593">
    <property type="entry name" value="TonB_dep_Rec_b-barrel"/>
    <property type="match status" value="1"/>
</dbReference>
<sequence>MVLHLGRWPLAHRRDRALLPQQGAGVGLPQLRRSHQGAAQLPGLCGGRPWRAGNRPAQRPPGWRTDARAVAVCQGLRQPVREPALAGSQQERYNDEQQQGAITTLTWRPKVAWAHEFTLEGGLDAQRQSNLGQRYRTTERVRTSQFRDWDFDLHTQGAYVQAVIRPIEALRIIPALRIDDVDGHFIDRLAGTRAPVHDYGLIKQPKISIAYTLSQQASVYANWAGPSRSARASTPTARRIATSGPPSMMAGKRASSSLPCPGSTAAWPTGSSAPRARWPGCWAWTACPTRAAWATWARRCARATTYSST</sequence>
<dbReference type="SUPFAM" id="SSF56935">
    <property type="entry name" value="Porins"/>
    <property type="match status" value="1"/>
</dbReference>
<dbReference type="InterPro" id="IPR000531">
    <property type="entry name" value="Beta-barrel_TonB"/>
</dbReference>
<proteinExistence type="predicted"/>
<dbReference type="InterPro" id="IPR036942">
    <property type="entry name" value="Beta-barrel_TonB_sf"/>
</dbReference>
<accession>A0ABC8V412</accession>
<organism evidence="6 7">
    <name type="scientific">Ilex paraguariensis</name>
    <name type="common">yerba mate</name>
    <dbReference type="NCBI Taxonomy" id="185542"/>
    <lineage>
        <taxon>Eukaryota</taxon>
        <taxon>Viridiplantae</taxon>
        <taxon>Streptophyta</taxon>
        <taxon>Embryophyta</taxon>
        <taxon>Tracheophyta</taxon>
        <taxon>Spermatophyta</taxon>
        <taxon>Magnoliopsida</taxon>
        <taxon>eudicotyledons</taxon>
        <taxon>Gunneridae</taxon>
        <taxon>Pentapetalae</taxon>
        <taxon>asterids</taxon>
        <taxon>campanulids</taxon>
        <taxon>Aquifoliales</taxon>
        <taxon>Aquifoliaceae</taxon>
        <taxon>Ilex</taxon>
    </lineage>
</organism>
<evidence type="ECO:0000313" key="6">
    <source>
        <dbReference type="EMBL" id="CAK9188101.1"/>
    </source>
</evidence>
<comment type="subcellular location">
    <subcellularLocation>
        <location evidence="1">Cell outer membrane</location>
    </subcellularLocation>
</comment>
<keyword evidence="7" id="KW-1185">Reference proteome</keyword>